<keyword evidence="6 8" id="KW-1133">Transmembrane helix</keyword>
<protein>
    <recommendedName>
        <fullName evidence="4 8">Protein PNS1</fullName>
    </recommendedName>
</protein>
<dbReference type="AlphaFoldDB" id="A0A1Y2B4P4"/>
<keyword evidence="10" id="KW-1185">Reference proteome</keyword>
<evidence type="ECO:0000256" key="8">
    <source>
        <dbReference type="RuleBase" id="RU368066"/>
    </source>
</evidence>
<sequence length="349" mass="38425">MFHIKRAYLVVIFGLFAQLALSILNVSVLIAVVFRFQPNHAGCDTEGGCGWGTTFTLCAIVILIHLWQASVLTNVVLVINAGGTFSPWYFDNGNLGTRQSLKLAMTRSLGSIAWGSLLVGIIELIHKFFHMMEQALSSNPCTACCCKILSCFTMILKKLIEKFNRYVYIFIAVGRPSLDPPVESFSDDFRAAARHTLQFFGRRGKHDTAIARSQGLASLVDDSIVDLSLTAAAFVTGMLCVGFTYLYMYVVDDKAVSNHSYNWGILIYAFISSHSICLLLTSALDAGVSTIFVCISEDESRLEDKAPDLYQLIVGNARYQAIFPGVARSQPVRKEGSIGQMTDIAKRLV</sequence>
<dbReference type="PANTHER" id="PTHR12385">
    <property type="entry name" value="CHOLINE TRANSPORTER-LIKE (SLC FAMILY 44)"/>
    <property type="match status" value="1"/>
</dbReference>
<evidence type="ECO:0000256" key="2">
    <source>
        <dbReference type="ARBA" id="ARBA00004141"/>
    </source>
</evidence>
<accession>A0A1Y2B4P4</accession>
<comment type="caution">
    <text evidence="8">Lacks conserved residue(s) required for the propagation of feature annotation.</text>
</comment>
<dbReference type="InterPro" id="IPR007603">
    <property type="entry name" value="Choline_transptr-like"/>
</dbReference>
<feature type="transmembrane region" description="Helical" evidence="8">
    <location>
        <begin position="7"/>
        <end position="34"/>
    </location>
</feature>
<feature type="transmembrane region" description="Helical" evidence="8">
    <location>
        <begin position="54"/>
        <end position="79"/>
    </location>
</feature>
<reference evidence="9 10" key="1">
    <citation type="submission" date="2016-07" db="EMBL/GenBank/DDBJ databases">
        <title>Pervasive Adenine N6-methylation of Active Genes in Fungi.</title>
        <authorList>
            <consortium name="DOE Joint Genome Institute"/>
            <person name="Mondo S.J."/>
            <person name="Dannebaum R.O."/>
            <person name="Kuo R.C."/>
            <person name="Labutti K."/>
            <person name="Haridas S."/>
            <person name="Kuo A."/>
            <person name="Salamov A."/>
            <person name="Ahrendt S.R."/>
            <person name="Lipzen A."/>
            <person name="Sullivan W."/>
            <person name="Andreopoulos W.B."/>
            <person name="Clum A."/>
            <person name="Lindquist E."/>
            <person name="Daum C."/>
            <person name="Ramamoorthy G.K."/>
            <person name="Gryganskyi A."/>
            <person name="Culley D."/>
            <person name="Magnuson J.K."/>
            <person name="James T.Y."/>
            <person name="O'Malley M.A."/>
            <person name="Stajich J.E."/>
            <person name="Spatafora J.W."/>
            <person name="Visel A."/>
            <person name="Grigoriev I.V."/>
        </authorList>
    </citation>
    <scope>NUCLEOTIDE SEQUENCE [LARGE SCALE GENOMIC DNA]</scope>
    <source>
        <strain evidence="9 10">68-887.2</strain>
    </source>
</reference>
<dbReference type="STRING" id="71784.A0A1Y2B4P4"/>
<keyword evidence="7 8" id="KW-0472">Membrane</keyword>
<evidence type="ECO:0000256" key="6">
    <source>
        <dbReference type="ARBA" id="ARBA00022989"/>
    </source>
</evidence>
<dbReference type="GO" id="GO:0005886">
    <property type="term" value="C:plasma membrane"/>
    <property type="evidence" value="ECO:0007669"/>
    <property type="project" value="UniProtKB-SubCell"/>
</dbReference>
<evidence type="ECO:0000256" key="5">
    <source>
        <dbReference type="ARBA" id="ARBA00022692"/>
    </source>
</evidence>
<comment type="caution">
    <text evidence="9">The sequence shown here is derived from an EMBL/GenBank/DDBJ whole genome shotgun (WGS) entry which is preliminary data.</text>
</comment>
<dbReference type="OrthoDB" id="2564065at2759"/>
<evidence type="ECO:0000313" key="10">
    <source>
        <dbReference type="Proteomes" id="UP000193986"/>
    </source>
</evidence>
<dbReference type="PANTHER" id="PTHR12385:SF4">
    <property type="entry name" value="PROTEIN PNS1"/>
    <property type="match status" value="1"/>
</dbReference>
<dbReference type="EMBL" id="MCFC01000023">
    <property type="protein sequence ID" value="ORY29791.1"/>
    <property type="molecule type" value="Genomic_DNA"/>
</dbReference>
<proteinExistence type="inferred from homology"/>
<dbReference type="Pfam" id="PF04515">
    <property type="entry name" value="Choline_transpo"/>
    <property type="match status" value="1"/>
</dbReference>
<evidence type="ECO:0000256" key="4">
    <source>
        <dbReference type="ARBA" id="ARBA00015388"/>
    </source>
</evidence>
<name>A0A1Y2B4P4_9TREE</name>
<feature type="transmembrane region" description="Helical" evidence="8">
    <location>
        <begin position="267"/>
        <end position="295"/>
    </location>
</feature>
<gene>
    <name evidence="9" type="ORF">BCR39DRAFT_162614</name>
</gene>
<comment type="similarity">
    <text evidence="3 8">Belongs to the CTL (choline transporter-like) family.</text>
</comment>
<organism evidence="9 10">
    <name type="scientific">Naematelia encephala</name>
    <dbReference type="NCBI Taxonomy" id="71784"/>
    <lineage>
        <taxon>Eukaryota</taxon>
        <taxon>Fungi</taxon>
        <taxon>Dikarya</taxon>
        <taxon>Basidiomycota</taxon>
        <taxon>Agaricomycotina</taxon>
        <taxon>Tremellomycetes</taxon>
        <taxon>Tremellales</taxon>
        <taxon>Naemateliaceae</taxon>
        <taxon>Naematelia</taxon>
    </lineage>
</organism>
<evidence type="ECO:0000256" key="3">
    <source>
        <dbReference type="ARBA" id="ARBA00007168"/>
    </source>
</evidence>
<evidence type="ECO:0000256" key="7">
    <source>
        <dbReference type="ARBA" id="ARBA00023136"/>
    </source>
</evidence>
<keyword evidence="5 8" id="KW-0812">Transmembrane</keyword>
<evidence type="ECO:0000256" key="1">
    <source>
        <dbReference type="ARBA" id="ARBA00002957"/>
    </source>
</evidence>
<dbReference type="GO" id="GO:0022857">
    <property type="term" value="F:transmembrane transporter activity"/>
    <property type="evidence" value="ECO:0007669"/>
    <property type="project" value="UniProtKB-UniRule"/>
</dbReference>
<comment type="function">
    <text evidence="1 8">Probably involved in transport through the plasma membrane.</text>
</comment>
<comment type="subcellular location">
    <subcellularLocation>
        <location evidence="8">Cell membrane</location>
        <topology evidence="8">Multi-pass membrane protein</topology>
    </subcellularLocation>
    <subcellularLocation>
        <location evidence="2">Membrane</location>
        <topology evidence="2">Multi-pass membrane protein</topology>
    </subcellularLocation>
</comment>
<feature type="transmembrane region" description="Helical" evidence="8">
    <location>
        <begin position="108"/>
        <end position="129"/>
    </location>
</feature>
<evidence type="ECO:0000313" key="9">
    <source>
        <dbReference type="EMBL" id="ORY29791.1"/>
    </source>
</evidence>
<feature type="transmembrane region" description="Helical" evidence="8">
    <location>
        <begin position="224"/>
        <end position="247"/>
    </location>
</feature>
<dbReference type="InParanoid" id="A0A1Y2B4P4"/>
<dbReference type="Proteomes" id="UP000193986">
    <property type="component" value="Unassembled WGS sequence"/>
</dbReference>